<accession>A0A0R2L438</accession>
<name>A0A0R2L438_9LACO</name>
<gene>
    <name evidence="1" type="ORF">IV55_GL001405</name>
</gene>
<proteinExistence type="predicted"/>
<comment type="caution">
    <text evidence="1">The sequence shown here is derived from an EMBL/GenBank/DDBJ whole genome shotgun (WGS) entry which is preliminary data.</text>
</comment>
<evidence type="ECO:0000313" key="2">
    <source>
        <dbReference type="Proteomes" id="UP000051139"/>
    </source>
</evidence>
<dbReference type="AlphaFoldDB" id="A0A0R2L438"/>
<evidence type="ECO:0000313" key="1">
    <source>
        <dbReference type="EMBL" id="KRN96435.1"/>
    </source>
</evidence>
<organism evidence="1 2">
    <name type="scientific">Furfurilactobacillus siliginis</name>
    <dbReference type="NCBI Taxonomy" id="348151"/>
    <lineage>
        <taxon>Bacteria</taxon>
        <taxon>Bacillati</taxon>
        <taxon>Bacillota</taxon>
        <taxon>Bacilli</taxon>
        <taxon>Lactobacillales</taxon>
        <taxon>Lactobacillaceae</taxon>
        <taxon>Furfurilactobacillus</taxon>
    </lineage>
</organism>
<reference evidence="1 2" key="1">
    <citation type="journal article" date="2015" name="Genome Announc.">
        <title>Expanding the biotechnology potential of lactobacilli through comparative genomics of 213 strains and associated genera.</title>
        <authorList>
            <person name="Sun Z."/>
            <person name="Harris H.M."/>
            <person name="McCann A."/>
            <person name="Guo C."/>
            <person name="Argimon S."/>
            <person name="Zhang W."/>
            <person name="Yang X."/>
            <person name="Jeffery I.B."/>
            <person name="Cooney J.C."/>
            <person name="Kagawa T.F."/>
            <person name="Liu W."/>
            <person name="Song Y."/>
            <person name="Salvetti E."/>
            <person name="Wrobel A."/>
            <person name="Rasinkangas P."/>
            <person name="Parkhill J."/>
            <person name="Rea M.C."/>
            <person name="O'Sullivan O."/>
            <person name="Ritari J."/>
            <person name="Douillard F.P."/>
            <person name="Paul Ross R."/>
            <person name="Yang R."/>
            <person name="Briner A.E."/>
            <person name="Felis G.E."/>
            <person name="de Vos W.M."/>
            <person name="Barrangou R."/>
            <person name="Klaenhammer T.R."/>
            <person name="Caufield P.W."/>
            <person name="Cui Y."/>
            <person name="Zhang H."/>
            <person name="O'Toole P.W."/>
        </authorList>
    </citation>
    <scope>NUCLEOTIDE SEQUENCE [LARGE SCALE GENOMIC DNA]</scope>
    <source>
        <strain evidence="1 2">DSM 22696</strain>
    </source>
</reference>
<dbReference type="EMBL" id="JQCB01000004">
    <property type="protein sequence ID" value="KRN96435.1"/>
    <property type="molecule type" value="Genomic_DNA"/>
</dbReference>
<dbReference type="PATRIC" id="fig|348151.3.peg.1443"/>
<sequence length="53" mass="5902">MKEAKIMAKLSKEERKALIEKVEQDRAKNPQPASKVSGFATIDADAKKLESEN</sequence>
<dbReference type="Proteomes" id="UP000051139">
    <property type="component" value="Unassembled WGS sequence"/>
</dbReference>
<dbReference type="STRING" id="348151.IV55_GL001405"/>
<protein>
    <submittedName>
        <fullName evidence="1">Uncharacterized protein</fullName>
    </submittedName>
</protein>
<keyword evidence="2" id="KW-1185">Reference proteome</keyword>